<gene>
    <name evidence="2" type="ORF">HID58_023125</name>
</gene>
<keyword evidence="3" id="KW-1185">Reference proteome</keyword>
<feature type="compositionally biased region" description="Basic and acidic residues" evidence="1">
    <location>
        <begin position="1"/>
        <end position="19"/>
    </location>
</feature>
<dbReference type="Proteomes" id="UP000824890">
    <property type="component" value="Unassembled WGS sequence"/>
</dbReference>
<comment type="caution">
    <text evidence="2">The sequence shown here is derived from an EMBL/GenBank/DDBJ whole genome shotgun (WGS) entry which is preliminary data.</text>
</comment>
<proteinExistence type="predicted"/>
<reference evidence="2 3" key="1">
    <citation type="submission" date="2021-05" db="EMBL/GenBank/DDBJ databases">
        <title>Genome Assembly of Synthetic Allotetraploid Brassica napus Reveals Homoeologous Exchanges between Subgenomes.</title>
        <authorList>
            <person name="Davis J.T."/>
        </authorList>
    </citation>
    <scope>NUCLEOTIDE SEQUENCE [LARGE SCALE GENOMIC DNA]</scope>
    <source>
        <strain evidence="3">cv. Da-Ae</strain>
        <tissue evidence="2">Seedling</tissue>
    </source>
</reference>
<sequence>MRREKEREREKTRVREGRRPAARPSAYRRRWLFPLSIQSSSTLCASIRWPFRYISESGLGFVPGRVLLMESFNRRQILLFWIRRRSLVVGRERCLMQVGDGLCGGDVPRVFARTVADVISLRRLIYPIKITHEVWRSWIRPVTVMQVPVMPVRRVLSDVGAPGGGDVAGLGPELGRIACCRE</sequence>
<organism evidence="2 3">
    <name type="scientific">Brassica napus</name>
    <name type="common">Rape</name>
    <dbReference type="NCBI Taxonomy" id="3708"/>
    <lineage>
        <taxon>Eukaryota</taxon>
        <taxon>Viridiplantae</taxon>
        <taxon>Streptophyta</taxon>
        <taxon>Embryophyta</taxon>
        <taxon>Tracheophyta</taxon>
        <taxon>Spermatophyta</taxon>
        <taxon>Magnoliopsida</taxon>
        <taxon>eudicotyledons</taxon>
        <taxon>Gunneridae</taxon>
        <taxon>Pentapetalae</taxon>
        <taxon>rosids</taxon>
        <taxon>malvids</taxon>
        <taxon>Brassicales</taxon>
        <taxon>Brassicaceae</taxon>
        <taxon>Brassiceae</taxon>
        <taxon>Brassica</taxon>
    </lineage>
</organism>
<feature type="region of interest" description="Disordered" evidence="1">
    <location>
        <begin position="1"/>
        <end position="21"/>
    </location>
</feature>
<name>A0ABQ8D241_BRANA</name>
<dbReference type="EMBL" id="JAGKQM010000006">
    <property type="protein sequence ID" value="KAH0923107.1"/>
    <property type="molecule type" value="Genomic_DNA"/>
</dbReference>
<evidence type="ECO:0000313" key="3">
    <source>
        <dbReference type="Proteomes" id="UP000824890"/>
    </source>
</evidence>
<accession>A0ABQ8D241</accession>
<evidence type="ECO:0000313" key="2">
    <source>
        <dbReference type="EMBL" id="KAH0923107.1"/>
    </source>
</evidence>
<protein>
    <submittedName>
        <fullName evidence="2">Uncharacterized protein</fullName>
    </submittedName>
</protein>
<evidence type="ECO:0000256" key="1">
    <source>
        <dbReference type="SAM" id="MobiDB-lite"/>
    </source>
</evidence>